<dbReference type="RefSeq" id="WP_348945382.1">
    <property type="nucleotide sequence ID" value="NZ_CP157355.1"/>
</dbReference>
<proteinExistence type="predicted"/>
<organism evidence="1">
    <name type="scientific">Chitinibacter mangrovi</name>
    <dbReference type="NCBI Taxonomy" id="3153927"/>
    <lineage>
        <taxon>Bacteria</taxon>
        <taxon>Pseudomonadati</taxon>
        <taxon>Pseudomonadota</taxon>
        <taxon>Betaproteobacteria</taxon>
        <taxon>Neisseriales</taxon>
        <taxon>Chitinibacteraceae</taxon>
        <taxon>Chitinibacter</taxon>
    </lineage>
</organism>
<dbReference type="KEGG" id="cmav:ABHF33_01900"/>
<dbReference type="EMBL" id="CP157355">
    <property type="protein sequence ID" value="XBM01061.1"/>
    <property type="molecule type" value="Genomic_DNA"/>
</dbReference>
<evidence type="ECO:0000313" key="1">
    <source>
        <dbReference type="EMBL" id="XBM01061.1"/>
    </source>
</evidence>
<dbReference type="SUPFAM" id="SSF51430">
    <property type="entry name" value="NAD(P)-linked oxidoreductase"/>
    <property type="match status" value="1"/>
</dbReference>
<reference evidence="1" key="1">
    <citation type="submission" date="2024-05" db="EMBL/GenBank/DDBJ databases">
        <authorList>
            <person name="Yang L."/>
            <person name="Pan L."/>
        </authorList>
    </citation>
    <scope>NUCLEOTIDE SEQUENCE</scope>
    <source>
        <strain evidence="1">FCG-7</strain>
    </source>
</reference>
<accession>A0AAU7FBJ7</accession>
<dbReference type="Gene3D" id="3.20.20.100">
    <property type="entry name" value="NADP-dependent oxidoreductase domain"/>
    <property type="match status" value="1"/>
</dbReference>
<name>A0AAU7FBJ7_9NEIS</name>
<protein>
    <submittedName>
        <fullName evidence="1">Aldo/keto reductase</fullName>
    </submittedName>
</protein>
<dbReference type="InterPro" id="IPR036812">
    <property type="entry name" value="NAD(P)_OxRdtase_dom_sf"/>
</dbReference>
<sequence length="158" mass="17911">MKRIGFSVYTVEQTKQLLETYSPNLIQFPVSLFDQRFLTSGMIAEMSRENIALHARSIFLQGLLLALPNELPAFALALSEKLVTLDKYARQSNTTRLAFLMGFVQAISELEAIVIGITSAMQLNEIIQAWHQAHYLDDFASWSEQDADILDPSKWKQS</sequence>
<gene>
    <name evidence="1" type="ORF">ABHF33_01900</name>
</gene>
<dbReference type="AlphaFoldDB" id="A0AAU7FBJ7"/>